<proteinExistence type="predicted"/>
<dbReference type="EMBL" id="VOGW01000170">
    <property type="protein sequence ID" value="TWV34750.1"/>
    <property type="molecule type" value="Genomic_DNA"/>
</dbReference>
<organism evidence="2 3">
    <name type="scientific">Streptomyces misionensis</name>
    <dbReference type="NCBI Taxonomy" id="67331"/>
    <lineage>
        <taxon>Bacteria</taxon>
        <taxon>Bacillati</taxon>
        <taxon>Actinomycetota</taxon>
        <taxon>Actinomycetes</taxon>
        <taxon>Kitasatosporales</taxon>
        <taxon>Streptomycetaceae</taxon>
        <taxon>Streptomyces</taxon>
    </lineage>
</organism>
<dbReference type="AlphaFoldDB" id="A0A5C6J150"/>
<dbReference type="SUPFAM" id="SSF53098">
    <property type="entry name" value="Ribonuclease H-like"/>
    <property type="match status" value="1"/>
</dbReference>
<dbReference type="PANTHER" id="PTHR46889">
    <property type="entry name" value="TRANSPOSASE INSF FOR INSERTION SEQUENCE IS3B-RELATED"/>
    <property type="match status" value="1"/>
</dbReference>
<evidence type="ECO:0000313" key="3">
    <source>
        <dbReference type="Proteomes" id="UP000320481"/>
    </source>
</evidence>
<dbReference type="InterPro" id="IPR001584">
    <property type="entry name" value="Integrase_cat-core"/>
</dbReference>
<reference evidence="2" key="1">
    <citation type="journal article" date="2019" name="Microbiol. Resour. Announc.">
        <title>Draft Genomic Sequences of Streptomyces misionensis and Streptomyces albidoflavus, bacteria applied for phytopathogen biocontrol.</title>
        <authorList>
            <person name="Pylro V."/>
            <person name="Dias A."/>
            <person name="Andreote F."/>
            <person name="Varani A."/>
            <person name="Andreote C."/>
            <person name="Bernardo E."/>
            <person name="Martins T."/>
        </authorList>
    </citation>
    <scope>NUCLEOTIDE SEQUENCE [LARGE SCALE GENOMIC DNA]</scope>
    <source>
        <strain evidence="2">66</strain>
    </source>
</reference>
<keyword evidence="3" id="KW-1185">Reference proteome</keyword>
<evidence type="ECO:0000313" key="2">
    <source>
        <dbReference type="EMBL" id="TWV34750.1"/>
    </source>
</evidence>
<dbReference type="InterPro" id="IPR050900">
    <property type="entry name" value="Transposase_IS3/IS150/IS904"/>
</dbReference>
<feature type="domain" description="Integrase catalytic" evidence="1">
    <location>
        <begin position="24"/>
        <end position="74"/>
    </location>
</feature>
<dbReference type="Proteomes" id="UP000320481">
    <property type="component" value="Unassembled WGS sequence"/>
</dbReference>
<dbReference type="RefSeq" id="WP_146467932.1">
    <property type="nucleotide sequence ID" value="NZ_VOGW01000170.1"/>
</dbReference>
<protein>
    <submittedName>
        <fullName evidence="2">Transposase</fullName>
    </submittedName>
</protein>
<evidence type="ECO:0000259" key="1">
    <source>
        <dbReference type="Pfam" id="PF13683"/>
    </source>
</evidence>
<accession>A0A5C6J150</accession>
<name>A0A5C6J150_9ACTN</name>
<comment type="caution">
    <text evidence="2">The sequence shown here is derived from an EMBL/GenBank/DDBJ whole genome shotgun (WGS) entry which is preliminary data.</text>
</comment>
<gene>
    <name evidence="2" type="ORF">FRZ03_28240</name>
</gene>
<dbReference type="PANTHER" id="PTHR46889:SF4">
    <property type="entry name" value="TRANSPOSASE INSO FOR INSERTION SEQUENCE ELEMENT IS911B-RELATED"/>
    <property type="match status" value="1"/>
</dbReference>
<sequence length="79" mass="9146">MLQRPSELAHYTSRERTLPTDQLGVRLSVDRTGQCWDNALTESFFATLKNELIGTLPWPSRPAAHTAIFEWIESWHNLH</sequence>
<dbReference type="Pfam" id="PF13683">
    <property type="entry name" value="rve_3"/>
    <property type="match status" value="1"/>
</dbReference>
<dbReference type="GO" id="GO:0015074">
    <property type="term" value="P:DNA integration"/>
    <property type="evidence" value="ECO:0007669"/>
    <property type="project" value="InterPro"/>
</dbReference>
<dbReference type="InterPro" id="IPR012337">
    <property type="entry name" value="RNaseH-like_sf"/>
</dbReference>